<sequence length="345" mass="36671">MPSDDAVHGAGCRPGRRGRRRPRALHRHRSRHPRRTRDVRGGPARADRAYPGGLTKQQLAQGLRQWRLGVRVQPLDRPARRRRCSLPRVTDTPASATARVFRLLDYIADGGATANFSELARETGINRVTATRLLAELESLDIVTKRPGGGHRPGLRLLTLSALTLGGEDLTSVGRRVLESLSSELGLSAYLVILDGGHARYLLRSIPDRPLVSNISVGSRVPAHLTVPGRVLLAALDDAALRNVLGDEPFTAATTASPTTYAALAPLLDAARSEPVTWSQQGYEQGIDACAAAVPGPGGVPVAAISVAGPSTLFHESDLRDRTGRAVHSAAAALAAVVRPGEPPL</sequence>
<dbReference type="InterPro" id="IPR011991">
    <property type="entry name" value="ArsR-like_HTH"/>
</dbReference>
<name>A0A6P2CFL8_9NOCA</name>
<organism evidence="7 8">
    <name type="scientific">Rhodococcus rhodnii</name>
    <dbReference type="NCBI Taxonomy" id="38312"/>
    <lineage>
        <taxon>Bacteria</taxon>
        <taxon>Bacillati</taxon>
        <taxon>Actinomycetota</taxon>
        <taxon>Actinomycetes</taxon>
        <taxon>Mycobacteriales</taxon>
        <taxon>Nocardiaceae</taxon>
        <taxon>Rhodococcus</taxon>
    </lineage>
</organism>
<proteinExistence type="predicted"/>
<dbReference type="PANTHER" id="PTHR30136:SF35">
    <property type="entry name" value="HTH-TYPE TRANSCRIPTIONAL REGULATOR RV1719"/>
    <property type="match status" value="1"/>
</dbReference>
<dbReference type="Gene3D" id="3.30.450.40">
    <property type="match status" value="1"/>
</dbReference>
<evidence type="ECO:0000259" key="5">
    <source>
        <dbReference type="PROSITE" id="PS51077"/>
    </source>
</evidence>
<dbReference type="InterPro" id="IPR036390">
    <property type="entry name" value="WH_DNA-bd_sf"/>
</dbReference>
<dbReference type="CDD" id="cd00090">
    <property type="entry name" value="HTH_ARSR"/>
    <property type="match status" value="1"/>
</dbReference>
<dbReference type="GO" id="GO:0045892">
    <property type="term" value="P:negative regulation of DNA-templated transcription"/>
    <property type="evidence" value="ECO:0007669"/>
    <property type="project" value="TreeGrafter"/>
</dbReference>
<dbReference type="Pfam" id="PF01614">
    <property type="entry name" value="IclR_C"/>
    <property type="match status" value="1"/>
</dbReference>
<feature type="compositionally biased region" description="Basic residues" evidence="4">
    <location>
        <begin position="14"/>
        <end position="35"/>
    </location>
</feature>
<feature type="domain" description="IclR-ED" evidence="6">
    <location>
        <begin position="156"/>
        <end position="340"/>
    </location>
</feature>
<dbReference type="SUPFAM" id="SSF46785">
    <property type="entry name" value="Winged helix' DNA-binding domain"/>
    <property type="match status" value="1"/>
</dbReference>
<dbReference type="InterPro" id="IPR014757">
    <property type="entry name" value="Tscrpt_reg_IclR_C"/>
</dbReference>
<dbReference type="PROSITE" id="PS51078">
    <property type="entry name" value="ICLR_ED"/>
    <property type="match status" value="1"/>
</dbReference>
<dbReference type="GO" id="GO:0003700">
    <property type="term" value="F:DNA-binding transcription factor activity"/>
    <property type="evidence" value="ECO:0007669"/>
    <property type="project" value="TreeGrafter"/>
</dbReference>
<dbReference type="InterPro" id="IPR005471">
    <property type="entry name" value="Tscrpt_reg_IclR_N"/>
</dbReference>
<keyword evidence="3" id="KW-0804">Transcription</keyword>
<evidence type="ECO:0000256" key="2">
    <source>
        <dbReference type="ARBA" id="ARBA00023125"/>
    </source>
</evidence>
<dbReference type="Gene3D" id="1.10.10.10">
    <property type="entry name" value="Winged helix-like DNA-binding domain superfamily/Winged helix DNA-binding domain"/>
    <property type="match status" value="1"/>
</dbReference>
<dbReference type="Proteomes" id="UP000471120">
    <property type="component" value="Unassembled WGS sequence"/>
</dbReference>
<evidence type="ECO:0000313" key="7">
    <source>
        <dbReference type="EMBL" id="TXG91152.1"/>
    </source>
</evidence>
<keyword evidence="1" id="KW-0805">Transcription regulation</keyword>
<accession>A0A6P2CFL8</accession>
<dbReference type="PANTHER" id="PTHR30136">
    <property type="entry name" value="HELIX-TURN-HELIX TRANSCRIPTIONAL REGULATOR, ICLR FAMILY"/>
    <property type="match status" value="1"/>
</dbReference>
<dbReference type="InterPro" id="IPR036388">
    <property type="entry name" value="WH-like_DNA-bd_sf"/>
</dbReference>
<dbReference type="EMBL" id="QRCM01000001">
    <property type="protein sequence ID" value="TXG91152.1"/>
    <property type="molecule type" value="Genomic_DNA"/>
</dbReference>
<evidence type="ECO:0000256" key="1">
    <source>
        <dbReference type="ARBA" id="ARBA00023015"/>
    </source>
</evidence>
<dbReference type="InterPro" id="IPR029016">
    <property type="entry name" value="GAF-like_dom_sf"/>
</dbReference>
<protein>
    <submittedName>
        <fullName evidence="7">MarR family transcriptional regulator</fullName>
    </submittedName>
</protein>
<feature type="domain" description="HTH iclR-type" evidence="5">
    <location>
        <begin position="94"/>
        <end position="155"/>
    </location>
</feature>
<dbReference type="Pfam" id="PF09339">
    <property type="entry name" value="HTH_IclR"/>
    <property type="match status" value="1"/>
</dbReference>
<evidence type="ECO:0000259" key="6">
    <source>
        <dbReference type="PROSITE" id="PS51078"/>
    </source>
</evidence>
<gene>
    <name evidence="7" type="ORF">DW322_14165</name>
</gene>
<reference evidence="7 8" key="1">
    <citation type="submission" date="2018-07" db="EMBL/GenBank/DDBJ databases">
        <title>Genome sequence of Rhodococcus rhodnii ATCC 35071 from Rhodnius prolixus.</title>
        <authorList>
            <person name="Patel V."/>
            <person name="Vogel K.J."/>
        </authorList>
    </citation>
    <scope>NUCLEOTIDE SEQUENCE [LARGE SCALE GENOMIC DNA]</scope>
    <source>
        <strain evidence="7 8">ATCC 35071</strain>
    </source>
</reference>
<evidence type="ECO:0000256" key="3">
    <source>
        <dbReference type="ARBA" id="ARBA00023163"/>
    </source>
</evidence>
<comment type="caution">
    <text evidence="7">The sequence shown here is derived from an EMBL/GenBank/DDBJ whole genome shotgun (WGS) entry which is preliminary data.</text>
</comment>
<dbReference type="PROSITE" id="PS51077">
    <property type="entry name" value="HTH_ICLR"/>
    <property type="match status" value="1"/>
</dbReference>
<dbReference type="GO" id="GO:0003677">
    <property type="term" value="F:DNA binding"/>
    <property type="evidence" value="ECO:0007669"/>
    <property type="project" value="UniProtKB-KW"/>
</dbReference>
<dbReference type="InterPro" id="IPR050707">
    <property type="entry name" value="HTH_MetabolicPath_Reg"/>
</dbReference>
<dbReference type="AlphaFoldDB" id="A0A6P2CFL8"/>
<evidence type="ECO:0000256" key="4">
    <source>
        <dbReference type="SAM" id="MobiDB-lite"/>
    </source>
</evidence>
<dbReference type="SMART" id="SM00346">
    <property type="entry name" value="HTH_ICLR"/>
    <property type="match status" value="1"/>
</dbReference>
<feature type="region of interest" description="Disordered" evidence="4">
    <location>
        <begin position="1"/>
        <end position="50"/>
    </location>
</feature>
<evidence type="ECO:0000313" key="8">
    <source>
        <dbReference type="Proteomes" id="UP000471120"/>
    </source>
</evidence>
<dbReference type="SUPFAM" id="SSF55781">
    <property type="entry name" value="GAF domain-like"/>
    <property type="match status" value="1"/>
</dbReference>
<feature type="compositionally biased region" description="Basic and acidic residues" evidence="4">
    <location>
        <begin position="36"/>
        <end position="48"/>
    </location>
</feature>
<keyword evidence="2" id="KW-0238">DNA-binding</keyword>